<gene>
    <name evidence="3" type="ORF">DBZ36_13050</name>
</gene>
<protein>
    <submittedName>
        <fullName evidence="3">YciI family protein</fullName>
    </submittedName>
</protein>
<dbReference type="Proteomes" id="UP000286482">
    <property type="component" value="Unassembled WGS sequence"/>
</dbReference>
<keyword evidence="4" id="KW-1185">Reference proteome</keyword>
<dbReference type="Pfam" id="PF03795">
    <property type="entry name" value="YCII"/>
    <property type="match status" value="1"/>
</dbReference>
<dbReference type="PANTHER" id="PTHR35174:SF3">
    <property type="entry name" value="BLL7171 PROTEIN"/>
    <property type="match status" value="1"/>
</dbReference>
<evidence type="ECO:0000256" key="1">
    <source>
        <dbReference type="ARBA" id="ARBA00007689"/>
    </source>
</evidence>
<evidence type="ECO:0000259" key="2">
    <source>
        <dbReference type="Pfam" id="PF03795"/>
    </source>
</evidence>
<dbReference type="Gene3D" id="3.30.70.1060">
    <property type="entry name" value="Dimeric alpha+beta barrel"/>
    <property type="match status" value="1"/>
</dbReference>
<evidence type="ECO:0000313" key="3">
    <source>
        <dbReference type="EMBL" id="RKF17382.1"/>
    </source>
</evidence>
<feature type="domain" description="YCII-related" evidence="2">
    <location>
        <begin position="1"/>
        <end position="108"/>
    </location>
</feature>
<dbReference type="SUPFAM" id="SSF54909">
    <property type="entry name" value="Dimeric alpha+beta barrel"/>
    <property type="match status" value="1"/>
</dbReference>
<name>A0A420E9D1_9ALTE</name>
<comment type="similarity">
    <text evidence="1">Belongs to the YciI family.</text>
</comment>
<dbReference type="AlphaFoldDB" id="A0A420E9D1"/>
<comment type="caution">
    <text evidence="3">The sequence shown here is derived from an EMBL/GenBank/DDBJ whole genome shotgun (WGS) entry which is preliminary data.</text>
</comment>
<dbReference type="OrthoDB" id="9807535at2"/>
<evidence type="ECO:0000313" key="4">
    <source>
        <dbReference type="Proteomes" id="UP000286482"/>
    </source>
</evidence>
<sequence length="111" mass="12395">MQFVALIYNLENYADVDMSELMQQYREFGREAKNAGVIVTGEALQESNTARSLKVREGESIIEQGPVKDGTQQLGGYYVLECESMDSALQWAAKIPSARYGTIEVRPTINL</sequence>
<dbReference type="RefSeq" id="WP_120355406.1">
    <property type="nucleotide sequence ID" value="NZ_RAQO01000007.1"/>
</dbReference>
<proteinExistence type="inferred from homology"/>
<reference evidence="3 4" key="1">
    <citation type="submission" date="2018-09" db="EMBL/GenBank/DDBJ databases">
        <authorList>
            <person name="Wang Z."/>
        </authorList>
    </citation>
    <scope>NUCLEOTIDE SEQUENCE [LARGE SCALE GENOMIC DNA]</scope>
    <source>
        <strain evidence="3 4">ALS 81</strain>
    </source>
</reference>
<organism evidence="3 4">
    <name type="scientific">Alginatibacterium sediminis</name>
    <dbReference type="NCBI Taxonomy" id="2164068"/>
    <lineage>
        <taxon>Bacteria</taxon>
        <taxon>Pseudomonadati</taxon>
        <taxon>Pseudomonadota</taxon>
        <taxon>Gammaproteobacteria</taxon>
        <taxon>Alteromonadales</taxon>
        <taxon>Alteromonadaceae</taxon>
        <taxon>Alginatibacterium</taxon>
    </lineage>
</organism>
<accession>A0A420E9D1</accession>
<dbReference type="InterPro" id="IPR005545">
    <property type="entry name" value="YCII"/>
</dbReference>
<dbReference type="EMBL" id="RAQO01000007">
    <property type="protein sequence ID" value="RKF17382.1"/>
    <property type="molecule type" value="Genomic_DNA"/>
</dbReference>
<dbReference type="PANTHER" id="PTHR35174">
    <property type="entry name" value="BLL7171 PROTEIN-RELATED"/>
    <property type="match status" value="1"/>
</dbReference>
<dbReference type="InterPro" id="IPR011008">
    <property type="entry name" value="Dimeric_a/b-barrel"/>
</dbReference>